<dbReference type="EMBL" id="KQ242363">
    <property type="protein sequence ID" value="KNC79116.1"/>
    <property type="molecule type" value="Genomic_DNA"/>
</dbReference>
<sequence>MDNICVRSAVSLSAATATTATTRADYGGQSDKGDVVATLIDLETYMKVDDIDLSNLVGTPLYFHPLVVTNKEQSKVPYDGEVNAYDVDVWAFAVLVLAILITSMRGD</sequence>
<feature type="domain" description="Protein kinase" evidence="1">
    <location>
        <begin position="1"/>
        <end position="107"/>
    </location>
</feature>
<dbReference type="OrthoDB" id="25592at2759"/>
<gene>
    <name evidence="2" type="ORF">SARC_08483</name>
</gene>
<keyword evidence="3" id="KW-1185">Reference proteome</keyword>
<dbReference type="AlphaFoldDB" id="A0A0L0FRE8"/>
<proteinExistence type="predicted"/>
<organism evidence="2 3">
    <name type="scientific">Sphaeroforma arctica JP610</name>
    <dbReference type="NCBI Taxonomy" id="667725"/>
    <lineage>
        <taxon>Eukaryota</taxon>
        <taxon>Ichthyosporea</taxon>
        <taxon>Ichthyophonida</taxon>
        <taxon>Sphaeroforma</taxon>
    </lineage>
</organism>
<dbReference type="GO" id="GO:0005524">
    <property type="term" value="F:ATP binding"/>
    <property type="evidence" value="ECO:0007669"/>
    <property type="project" value="InterPro"/>
</dbReference>
<dbReference type="InterPro" id="IPR000719">
    <property type="entry name" value="Prot_kinase_dom"/>
</dbReference>
<dbReference type="RefSeq" id="XP_014153018.1">
    <property type="nucleotide sequence ID" value="XM_014297543.1"/>
</dbReference>
<reference evidence="2 3" key="1">
    <citation type="submission" date="2011-02" db="EMBL/GenBank/DDBJ databases">
        <title>The Genome Sequence of Sphaeroforma arctica JP610.</title>
        <authorList>
            <consortium name="The Broad Institute Genome Sequencing Platform"/>
            <person name="Russ C."/>
            <person name="Cuomo C."/>
            <person name="Young S.K."/>
            <person name="Zeng Q."/>
            <person name="Gargeya S."/>
            <person name="Alvarado L."/>
            <person name="Berlin A."/>
            <person name="Chapman S.B."/>
            <person name="Chen Z."/>
            <person name="Freedman E."/>
            <person name="Gellesch M."/>
            <person name="Goldberg J."/>
            <person name="Griggs A."/>
            <person name="Gujja S."/>
            <person name="Heilman E."/>
            <person name="Heiman D."/>
            <person name="Howarth C."/>
            <person name="Mehta T."/>
            <person name="Neiman D."/>
            <person name="Pearson M."/>
            <person name="Roberts A."/>
            <person name="Saif S."/>
            <person name="Shea T."/>
            <person name="Shenoy N."/>
            <person name="Sisk P."/>
            <person name="Stolte C."/>
            <person name="Sykes S."/>
            <person name="White J."/>
            <person name="Yandava C."/>
            <person name="Burger G."/>
            <person name="Gray M.W."/>
            <person name="Holland P.W.H."/>
            <person name="King N."/>
            <person name="Lang F.B.F."/>
            <person name="Roger A.J."/>
            <person name="Ruiz-Trillo I."/>
            <person name="Haas B."/>
            <person name="Nusbaum C."/>
            <person name="Birren B."/>
        </authorList>
    </citation>
    <scope>NUCLEOTIDE SEQUENCE [LARGE SCALE GENOMIC DNA]</scope>
    <source>
        <strain evidence="2 3">JP610</strain>
    </source>
</reference>
<name>A0A0L0FRE8_9EUKA</name>
<accession>A0A0L0FRE8</accession>
<dbReference type="PROSITE" id="PS50011">
    <property type="entry name" value="PROTEIN_KINASE_DOM"/>
    <property type="match status" value="1"/>
</dbReference>
<evidence type="ECO:0000313" key="3">
    <source>
        <dbReference type="Proteomes" id="UP000054560"/>
    </source>
</evidence>
<evidence type="ECO:0000313" key="2">
    <source>
        <dbReference type="EMBL" id="KNC79116.1"/>
    </source>
</evidence>
<evidence type="ECO:0000259" key="1">
    <source>
        <dbReference type="PROSITE" id="PS50011"/>
    </source>
</evidence>
<protein>
    <recommendedName>
        <fullName evidence="1">Protein kinase domain-containing protein</fullName>
    </recommendedName>
</protein>
<dbReference type="GeneID" id="25908987"/>
<dbReference type="GO" id="GO:0004672">
    <property type="term" value="F:protein kinase activity"/>
    <property type="evidence" value="ECO:0007669"/>
    <property type="project" value="InterPro"/>
</dbReference>
<dbReference type="Proteomes" id="UP000054560">
    <property type="component" value="Unassembled WGS sequence"/>
</dbReference>